<organism evidence="1 2">
    <name type="scientific">Cohnella luojiensis</name>
    <dbReference type="NCBI Taxonomy" id="652876"/>
    <lineage>
        <taxon>Bacteria</taxon>
        <taxon>Bacillati</taxon>
        <taxon>Bacillota</taxon>
        <taxon>Bacilli</taxon>
        <taxon>Bacillales</taxon>
        <taxon>Paenibacillaceae</taxon>
        <taxon>Cohnella</taxon>
    </lineage>
</organism>
<evidence type="ECO:0000313" key="2">
    <source>
        <dbReference type="Proteomes" id="UP000297900"/>
    </source>
</evidence>
<comment type="caution">
    <text evidence="1">The sequence shown here is derived from an EMBL/GenBank/DDBJ whole genome shotgun (WGS) entry which is preliminary data.</text>
</comment>
<evidence type="ECO:0000313" key="1">
    <source>
        <dbReference type="EMBL" id="TFE24256.1"/>
    </source>
</evidence>
<dbReference type="AlphaFoldDB" id="A0A4Y8LTE3"/>
<dbReference type="RefSeq" id="WP_135153329.1">
    <property type="nucleotide sequence ID" value="NZ_SOMN01000027.1"/>
</dbReference>
<dbReference type="Pfam" id="PF10720">
    <property type="entry name" value="DUF2515"/>
    <property type="match status" value="1"/>
</dbReference>
<gene>
    <name evidence="1" type="ORF">E2980_16595</name>
</gene>
<dbReference type="InterPro" id="IPR019658">
    <property type="entry name" value="DUF2515"/>
</dbReference>
<sequence length="428" mass="49067">MNEPLGIKRGKYGVIRVFGQLLSGLAGKVHGLCSSYRLTRHRTPLSLEKNMRMLSTSLLDAPSIHVNERTVTREEERICSAIRDETSALNRNNLTRTAAYWHLFKAFPELQWSFLAHMVSRNGGWSMTDLKGEWLPYLLEGRHVSAIFEMLEACNSLIFGDAYPQLRLYAEGRRIGRDLSCLLPQFGVSSFMAPFWSRFWMDRNPVPLSEALIVNEQHFIQLRVVEDAYYRRNVLETLSFQSQPLMQLNQIVFPLWQDERIRGKLPMRLAGRVLEKFEDLRERIEFGKCLYGILFGYPDVLKATTAFASRIPHSGSRADYWPHRFSTRGTQKTGGMSEYSDGTAGNAKLTMWLSPNLSDVWSDREIRPAAEGDWFTSQGVWSYIKPIKLPHVVDITHEHLFGQNKLQAAVLLERSFMNGASSRRTGRG</sequence>
<reference evidence="1 2" key="1">
    <citation type="submission" date="2019-03" db="EMBL/GenBank/DDBJ databases">
        <title>Cohnella endophytica sp. nov., a novel endophytic bacterium isolated from bark of Sonneratia apetala.</title>
        <authorList>
            <person name="Tuo L."/>
        </authorList>
    </citation>
    <scope>NUCLEOTIDE SEQUENCE [LARGE SCALE GENOMIC DNA]</scope>
    <source>
        <strain evidence="1 2">CCTCC AB 208254</strain>
    </source>
</reference>
<keyword evidence="2" id="KW-1185">Reference proteome</keyword>
<proteinExistence type="predicted"/>
<dbReference type="OrthoDB" id="2690514at2"/>
<protein>
    <submittedName>
        <fullName evidence="1">DUF2515 domain-containing protein</fullName>
    </submittedName>
</protein>
<dbReference type="Proteomes" id="UP000297900">
    <property type="component" value="Unassembled WGS sequence"/>
</dbReference>
<name>A0A4Y8LTE3_9BACL</name>
<dbReference type="EMBL" id="SOMN01000027">
    <property type="protein sequence ID" value="TFE24256.1"/>
    <property type="molecule type" value="Genomic_DNA"/>
</dbReference>
<accession>A0A4Y8LTE3</accession>